<proteinExistence type="inferred from homology"/>
<keyword evidence="4" id="KW-0812">Transmembrane</keyword>
<dbReference type="InParanoid" id="A8NPW4"/>
<dbReference type="SUPFAM" id="SSF51735">
    <property type="entry name" value="NAD(P)-binding Rossmann-fold domains"/>
    <property type="match status" value="1"/>
</dbReference>
<dbReference type="GO" id="GO:0016491">
    <property type="term" value="F:oxidoreductase activity"/>
    <property type="evidence" value="ECO:0007669"/>
    <property type="project" value="UniProtKB-KW"/>
</dbReference>
<dbReference type="InterPro" id="IPR002347">
    <property type="entry name" value="SDR_fam"/>
</dbReference>
<dbReference type="PANTHER" id="PTHR43391:SF14">
    <property type="entry name" value="DEHYDROGENASE_REDUCTASE SDR FAMILY PROTEIN 7-LIKE"/>
    <property type="match status" value="1"/>
</dbReference>
<dbReference type="GO" id="GO:0005829">
    <property type="term" value="C:cytosol"/>
    <property type="evidence" value="ECO:0007669"/>
    <property type="project" value="TreeGrafter"/>
</dbReference>
<dbReference type="Pfam" id="PF00106">
    <property type="entry name" value="adh_short"/>
    <property type="match status" value="1"/>
</dbReference>
<dbReference type="AlphaFoldDB" id="A8NPW4"/>
<evidence type="ECO:0000313" key="5">
    <source>
        <dbReference type="EMBL" id="EAU86387.2"/>
    </source>
</evidence>
<dbReference type="OMA" id="IGRRENQ"/>
<dbReference type="Proteomes" id="UP000001861">
    <property type="component" value="Unassembled WGS sequence"/>
</dbReference>
<evidence type="ECO:0008006" key="7">
    <source>
        <dbReference type="Google" id="ProtNLM"/>
    </source>
</evidence>
<name>A8NPW4_COPC7</name>
<protein>
    <recommendedName>
        <fullName evidence="7">Oxidoreductase</fullName>
    </recommendedName>
</protein>
<accession>A8NPW4</accession>
<dbReference type="HOGENOM" id="CLU_809059_0_0_1"/>
<comment type="similarity">
    <text evidence="1">Belongs to the short-chain dehydrogenases/reductases (SDR) family.</text>
</comment>
<keyword evidence="3" id="KW-0560">Oxidoreductase</keyword>
<dbReference type="STRING" id="240176.A8NPW4"/>
<dbReference type="GeneID" id="6011951"/>
<dbReference type="PROSITE" id="PS00061">
    <property type="entry name" value="ADH_SHORT"/>
    <property type="match status" value="1"/>
</dbReference>
<dbReference type="OrthoDB" id="7289984at2759"/>
<evidence type="ECO:0000256" key="1">
    <source>
        <dbReference type="ARBA" id="ARBA00006484"/>
    </source>
</evidence>
<keyword evidence="4" id="KW-1133">Transmembrane helix</keyword>
<organism evidence="5 6">
    <name type="scientific">Coprinopsis cinerea (strain Okayama-7 / 130 / ATCC MYA-4618 / FGSC 9003)</name>
    <name type="common">Inky cap fungus</name>
    <name type="synonym">Hormographiella aspergillata</name>
    <dbReference type="NCBI Taxonomy" id="240176"/>
    <lineage>
        <taxon>Eukaryota</taxon>
        <taxon>Fungi</taxon>
        <taxon>Dikarya</taxon>
        <taxon>Basidiomycota</taxon>
        <taxon>Agaricomycotina</taxon>
        <taxon>Agaricomycetes</taxon>
        <taxon>Agaricomycetidae</taxon>
        <taxon>Agaricales</taxon>
        <taxon>Agaricineae</taxon>
        <taxon>Psathyrellaceae</taxon>
        <taxon>Coprinopsis</taxon>
    </lineage>
</organism>
<evidence type="ECO:0000256" key="2">
    <source>
        <dbReference type="ARBA" id="ARBA00022857"/>
    </source>
</evidence>
<gene>
    <name evidence="5" type="ORF">CC1G_05381</name>
</gene>
<feature type="transmembrane region" description="Helical" evidence="4">
    <location>
        <begin position="35"/>
        <end position="58"/>
    </location>
</feature>
<dbReference type="InterPro" id="IPR036291">
    <property type="entry name" value="NAD(P)-bd_dom_sf"/>
</dbReference>
<sequence>MPTSNGKFPVQSEFTDTNLQPRWIPTVGYAIQNALISFATLVVSFASLIVTCSVVFPLSFYRTLLARRTVTLIPPRESLKRGKVVLIVGASRGIGLEVLKQYCNEPETTVIAVSKTADVLESALGSLGDVPATLRSAALDLAGPSRSIVDIVNRLDQEYGPVSHLYAISGITNYTEDESPWDLDFNEEMIKVNVSGIVSLVMTMYERMKGRSYGKICIIGSTAGIYSPANMITYASTKSFLNTFATSLRVLAASSKVEVVTVEPGFIDSRITRKMREQGATPPEFTFKDARALAKKMKETVEVGGIGVLTWPFSQGLLFWGTRGLNPILEEAGKFLMMKARVSGKKIS</sequence>
<dbReference type="InterPro" id="IPR020904">
    <property type="entry name" value="Sc_DH/Rdtase_CS"/>
</dbReference>
<dbReference type="Gene3D" id="3.40.50.720">
    <property type="entry name" value="NAD(P)-binding Rossmann-like Domain"/>
    <property type="match status" value="1"/>
</dbReference>
<keyword evidence="4" id="KW-0472">Membrane</keyword>
<dbReference type="RefSeq" id="XP_001835419.2">
    <property type="nucleotide sequence ID" value="XM_001835367.2"/>
</dbReference>
<comment type="caution">
    <text evidence="5">The sequence shown here is derived from an EMBL/GenBank/DDBJ whole genome shotgun (WGS) entry which is preliminary data.</text>
</comment>
<reference evidence="5 6" key="1">
    <citation type="journal article" date="2010" name="Proc. Natl. Acad. Sci. U.S.A.">
        <title>Insights into evolution of multicellular fungi from the assembled chromosomes of the mushroom Coprinopsis cinerea (Coprinus cinereus).</title>
        <authorList>
            <person name="Stajich J.E."/>
            <person name="Wilke S.K."/>
            <person name="Ahren D."/>
            <person name="Au C.H."/>
            <person name="Birren B.W."/>
            <person name="Borodovsky M."/>
            <person name="Burns C."/>
            <person name="Canback B."/>
            <person name="Casselton L.A."/>
            <person name="Cheng C.K."/>
            <person name="Deng J."/>
            <person name="Dietrich F.S."/>
            <person name="Fargo D.C."/>
            <person name="Farman M.L."/>
            <person name="Gathman A.C."/>
            <person name="Goldberg J."/>
            <person name="Guigo R."/>
            <person name="Hoegger P.J."/>
            <person name="Hooker J.B."/>
            <person name="Huggins A."/>
            <person name="James T.Y."/>
            <person name="Kamada T."/>
            <person name="Kilaru S."/>
            <person name="Kodira C."/>
            <person name="Kues U."/>
            <person name="Kupfer D."/>
            <person name="Kwan H.S."/>
            <person name="Lomsadze A."/>
            <person name="Li W."/>
            <person name="Lilly W.W."/>
            <person name="Ma L.J."/>
            <person name="Mackey A.J."/>
            <person name="Manning G."/>
            <person name="Martin F."/>
            <person name="Muraguchi H."/>
            <person name="Natvig D.O."/>
            <person name="Palmerini H."/>
            <person name="Ramesh M.A."/>
            <person name="Rehmeyer C.J."/>
            <person name="Roe B.A."/>
            <person name="Shenoy N."/>
            <person name="Stanke M."/>
            <person name="Ter-Hovhannisyan V."/>
            <person name="Tunlid A."/>
            <person name="Velagapudi R."/>
            <person name="Vision T.J."/>
            <person name="Zeng Q."/>
            <person name="Zolan M.E."/>
            <person name="Pukkila P.J."/>
        </authorList>
    </citation>
    <scope>NUCLEOTIDE SEQUENCE [LARGE SCALE GENOMIC DNA]</scope>
    <source>
        <strain evidence="6">Okayama-7 / 130 / ATCC MYA-4618 / FGSC 9003</strain>
    </source>
</reference>
<evidence type="ECO:0000256" key="3">
    <source>
        <dbReference type="ARBA" id="ARBA00023002"/>
    </source>
</evidence>
<keyword evidence="2" id="KW-0521">NADP</keyword>
<evidence type="ECO:0000256" key="4">
    <source>
        <dbReference type="SAM" id="Phobius"/>
    </source>
</evidence>
<dbReference type="eggNOG" id="KOG1204">
    <property type="taxonomic scope" value="Eukaryota"/>
</dbReference>
<dbReference type="VEuPathDB" id="FungiDB:CC1G_05381"/>
<evidence type="ECO:0000313" key="6">
    <source>
        <dbReference type="Proteomes" id="UP000001861"/>
    </source>
</evidence>
<dbReference type="PRINTS" id="PR00081">
    <property type="entry name" value="GDHRDH"/>
</dbReference>
<dbReference type="PANTHER" id="PTHR43391">
    <property type="entry name" value="RETINOL DEHYDROGENASE-RELATED"/>
    <property type="match status" value="1"/>
</dbReference>
<dbReference type="EMBL" id="AACS02000008">
    <property type="protein sequence ID" value="EAU86387.2"/>
    <property type="molecule type" value="Genomic_DNA"/>
</dbReference>
<keyword evidence="6" id="KW-1185">Reference proteome</keyword>
<dbReference type="KEGG" id="cci:CC1G_05381"/>